<proteinExistence type="predicted"/>
<feature type="transmembrane region" description="Helical" evidence="1">
    <location>
        <begin position="35"/>
        <end position="54"/>
    </location>
</feature>
<keyword evidence="1" id="KW-1133">Transmembrane helix</keyword>
<evidence type="ECO:0000313" key="2">
    <source>
        <dbReference type="EMBL" id="SUB78364.1"/>
    </source>
</evidence>
<protein>
    <submittedName>
        <fullName evidence="2">Uncharacterized protein</fullName>
    </submittedName>
</protein>
<accession>A0A379DK99</accession>
<sequence length="125" mass="14246">MSRNASLGLDVLSSLLYALSLICIILEAWGNETLYYIAWIVFVVSVVMFAFVLYDKRQQRHNIPPKRRHQIIIALSSLVLPTLLIGLWLNRSAPYQELIGLYLCTATYIALLANSLYMLNRKKSA</sequence>
<dbReference type="Proteomes" id="UP000254263">
    <property type="component" value="Unassembled WGS sequence"/>
</dbReference>
<evidence type="ECO:0000256" key="1">
    <source>
        <dbReference type="SAM" id="Phobius"/>
    </source>
</evidence>
<feature type="transmembrane region" description="Helical" evidence="1">
    <location>
        <begin position="100"/>
        <end position="119"/>
    </location>
</feature>
<keyword evidence="1" id="KW-0812">Transmembrane</keyword>
<dbReference type="EMBL" id="UGTI01000001">
    <property type="protein sequence ID" value="SUB78364.1"/>
    <property type="molecule type" value="Genomic_DNA"/>
</dbReference>
<dbReference type="AlphaFoldDB" id="A0A379DK99"/>
<feature type="transmembrane region" description="Helical" evidence="1">
    <location>
        <begin position="7"/>
        <end position="29"/>
    </location>
</feature>
<organism evidence="2 3">
    <name type="scientific">Porphyromonas macacae</name>
    <dbReference type="NCBI Taxonomy" id="28115"/>
    <lineage>
        <taxon>Bacteria</taxon>
        <taxon>Pseudomonadati</taxon>
        <taxon>Bacteroidota</taxon>
        <taxon>Bacteroidia</taxon>
        <taxon>Bacteroidales</taxon>
        <taxon>Porphyromonadaceae</taxon>
        <taxon>Porphyromonas</taxon>
    </lineage>
</organism>
<reference evidence="2 3" key="1">
    <citation type="submission" date="2018-06" db="EMBL/GenBank/DDBJ databases">
        <authorList>
            <consortium name="Pathogen Informatics"/>
            <person name="Doyle S."/>
        </authorList>
    </citation>
    <scope>NUCLEOTIDE SEQUENCE [LARGE SCALE GENOMIC DNA]</scope>
    <source>
        <strain evidence="2 3">NCTC13100</strain>
    </source>
</reference>
<name>A0A379DK99_9PORP</name>
<gene>
    <name evidence="2" type="ORF">NCTC13100_01530</name>
</gene>
<evidence type="ECO:0000313" key="3">
    <source>
        <dbReference type="Proteomes" id="UP000254263"/>
    </source>
</evidence>
<feature type="transmembrane region" description="Helical" evidence="1">
    <location>
        <begin position="70"/>
        <end position="88"/>
    </location>
</feature>
<keyword evidence="1" id="KW-0472">Membrane</keyword>